<keyword evidence="2" id="KW-1185">Reference proteome</keyword>
<gene>
    <name evidence="1" type="ORF">I4F81_000428</name>
</gene>
<sequence>MWPSLVACLRRVAEREAALPPEGTPAPAAAPGGGGEGAGGAHDTEGPAVGGAASVSSAAGGAVPADVVSDATAASVTVPAAGSTSTLSAAGVVSASPATPHPHSYGRPPPPSTLSSETLRSEDGRRWWYVDHMSNAKGRYVKLTEAVPVRVSVYVPASGFKRFFFDVEARSAAGDTFLRLSEVTRHGRSKLVLPVSTWKPMRDILDVYIRHAERQGLFE</sequence>
<reference evidence="1" key="1">
    <citation type="submission" date="2019-11" db="EMBL/GenBank/DDBJ databases">
        <title>Nori genome reveals adaptations in red seaweeds to the harsh intertidal environment.</title>
        <authorList>
            <person name="Wang D."/>
            <person name="Mao Y."/>
        </authorList>
    </citation>
    <scope>NUCLEOTIDE SEQUENCE</scope>
    <source>
        <tissue evidence="1">Gametophyte</tissue>
    </source>
</reference>
<name>A0ACC3BJ77_PYRYE</name>
<organism evidence="1 2">
    <name type="scientific">Pyropia yezoensis</name>
    <name type="common">Susabi-nori</name>
    <name type="synonym">Porphyra yezoensis</name>
    <dbReference type="NCBI Taxonomy" id="2788"/>
    <lineage>
        <taxon>Eukaryota</taxon>
        <taxon>Rhodophyta</taxon>
        <taxon>Bangiophyceae</taxon>
        <taxon>Bangiales</taxon>
        <taxon>Bangiaceae</taxon>
        <taxon>Pyropia</taxon>
    </lineage>
</organism>
<comment type="caution">
    <text evidence="1">The sequence shown here is derived from an EMBL/GenBank/DDBJ whole genome shotgun (WGS) entry which is preliminary data.</text>
</comment>
<evidence type="ECO:0000313" key="2">
    <source>
        <dbReference type="Proteomes" id="UP000798662"/>
    </source>
</evidence>
<dbReference type="Proteomes" id="UP000798662">
    <property type="component" value="Chromosome 1"/>
</dbReference>
<dbReference type="EMBL" id="CM020618">
    <property type="protein sequence ID" value="KAK1857814.1"/>
    <property type="molecule type" value="Genomic_DNA"/>
</dbReference>
<proteinExistence type="predicted"/>
<protein>
    <submittedName>
        <fullName evidence="1">Uncharacterized protein</fullName>
    </submittedName>
</protein>
<accession>A0ACC3BJ77</accession>
<evidence type="ECO:0000313" key="1">
    <source>
        <dbReference type="EMBL" id="KAK1857814.1"/>
    </source>
</evidence>